<dbReference type="PROSITE" id="PS51257">
    <property type="entry name" value="PROKAR_LIPOPROTEIN"/>
    <property type="match status" value="1"/>
</dbReference>
<dbReference type="GO" id="GO:0006465">
    <property type="term" value="P:signal peptide processing"/>
    <property type="evidence" value="ECO:0007669"/>
    <property type="project" value="InterPro"/>
</dbReference>
<dbReference type="Proteomes" id="UP000306324">
    <property type="component" value="Unassembled WGS sequence"/>
</dbReference>
<name>A0A5S4EJS1_9PROT</name>
<gene>
    <name evidence="7" type="ORF">ACCUM_1076</name>
</gene>
<dbReference type="AlphaFoldDB" id="A0A5S4EJS1"/>
<proteinExistence type="inferred from homology"/>
<protein>
    <submittedName>
        <fullName evidence="7">IncP-type DNA transfer maturation peptidase TraF</fullName>
    </submittedName>
</protein>
<evidence type="ECO:0000256" key="2">
    <source>
        <dbReference type="ARBA" id="ARBA00005849"/>
    </source>
</evidence>
<dbReference type="InterPro" id="IPR014139">
    <property type="entry name" value="Peptidase_S26C_TraF"/>
</dbReference>
<reference evidence="7 8" key="1">
    <citation type="submission" date="2019-04" db="EMBL/GenBank/DDBJ databases">
        <title>A novel phosphate-accumulating bacterium identified in bioreactor for phosphate removal from wastewater.</title>
        <authorList>
            <person name="Kotlyarov R.Y."/>
            <person name="Beletsky A.V."/>
            <person name="Kallistova A.Y."/>
            <person name="Dorofeev A.G."/>
            <person name="Nikolaev Y.Y."/>
            <person name="Pimenov N.V."/>
            <person name="Ravin N.V."/>
            <person name="Mardanov A.V."/>
        </authorList>
    </citation>
    <scope>NUCLEOTIDE SEQUENCE [LARGE SCALE GENOMIC DNA]</scope>
    <source>
        <strain evidence="7 8">Bin19</strain>
    </source>
</reference>
<dbReference type="Gene3D" id="2.10.109.10">
    <property type="entry name" value="Umud Fragment, subunit A"/>
    <property type="match status" value="1"/>
</dbReference>
<accession>A0A5S4EJS1</accession>
<feature type="domain" description="Peptidase S26" evidence="6">
    <location>
        <begin position="16"/>
        <end position="176"/>
    </location>
</feature>
<dbReference type="RefSeq" id="WP_138678701.1">
    <property type="nucleotide sequence ID" value="NZ_SWAD01000087.1"/>
</dbReference>
<evidence type="ECO:0000256" key="5">
    <source>
        <dbReference type="ARBA" id="ARBA00022971"/>
    </source>
</evidence>
<dbReference type="SUPFAM" id="SSF51306">
    <property type="entry name" value="LexA/Signal peptidase"/>
    <property type="match status" value="1"/>
</dbReference>
<dbReference type="InterPro" id="IPR036286">
    <property type="entry name" value="LexA/Signal_pep-like_sf"/>
</dbReference>
<dbReference type="EMBL" id="SWAD01000087">
    <property type="protein sequence ID" value="TMQ75571.1"/>
    <property type="molecule type" value="Genomic_DNA"/>
</dbReference>
<comment type="similarity">
    <text evidence="2">Belongs to the peptidase S26C family.</text>
</comment>
<dbReference type="GO" id="GO:0042597">
    <property type="term" value="C:periplasmic space"/>
    <property type="evidence" value="ECO:0007669"/>
    <property type="project" value="UniProtKB-SubCell"/>
</dbReference>
<evidence type="ECO:0000259" key="6">
    <source>
        <dbReference type="Pfam" id="PF10502"/>
    </source>
</evidence>
<dbReference type="InterPro" id="IPR019533">
    <property type="entry name" value="Peptidase_S26"/>
</dbReference>
<dbReference type="GO" id="GO:0004252">
    <property type="term" value="F:serine-type endopeptidase activity"/>
    <property type="evidence" value="ECO:0007669"/>
    <property type="project" value="InterPro"/>
</dbReference>
<keyword evidence="4" id="KW-0574">Periplasm</keyword>
<keyword evidence="3" id="KW-0732">Signal</keyword>
<evidence type="ECO:0000313" key="7">
    <source>
        <dbReference type="EMBL" id="TMQ75571.1"/>
    </source>
</evidence>
<evidence type="ECO:0000256" key="4">
    <source>
        <dbReference type="ARBA" id="ARBA00022764"/>
    </source>
</evidence>
<comment type="subcellular location">
    <subcellularLocation>
        <location evidence="1">Periplasm</location>
    </subcellularLocation>
</comment>
<sequence length="178" mass="19007">MNRLRRRLATGTAIAGAAILVLGALACASGARINSTRSIPVGLYWLSSEPVGKGAYVMFCPPPIGVFEEARARGYLGAGFCPGGYGYLMKRVLAAKDDAVTITDEGVRVNGELLPHSAPIQADRNGRPLPRFPAERFTLGGSELLLMSDVSGTSFDGRYFGPIHRSQIKGVIRAVLTW</sequence>
<dbReference type="OrthoDB" id="5360818at2"/>
<comment type="caution">
    <text evidence="7">The sequence shown here is derived from an EMBL/GenBank/DDBJ whole genome shotgun (WGS) entry which is preliminary data.</text>
</comment>
<keyword evidence="8" id="KW-1185">Reference proteome</keyword>
<dbReference type="Pfam" id="PF10502">
    <property type="entry name" value="Peptidase_S26"/>
    <property type="match status" value="1"/>
</dbReference>
<evidence type="ECO:0000256" key="1">
    <source>
        <dbReference type="ARBA" id="ARBA00004418"/>
    </source>
</evidence>
<dbReference type="NCBIfam" id="NF010459">
    <property type="entry name" value="PRK13884.1"/>
    <property type="match status" value="1"/>
</dbReference>
<keyword evidence="5" id="KW-0184">Conjugation</keyword>
<evidence type="ECO:0000256" key="3">
    <source>
        <dbReference type="ARBA" id="ARBA00022729"/>
    </source>
</evidence>
<organism evidence="7 8">
    <name type="scientific">Candidatus Accumulibacter phosphatis</name>
    <dbReference type="NCBI Taxonomy" id="327160"/>
    <lineage>
        <taxon>Bacteria</taxon>
        <taxon>Pseudomonadati</taxon>
        <taxon>Pseudomonadota</taxon>
        <taxon>Betaproteobacteria</taxon>
        <taxon>Candidatus Accumulibacter</taxon>
    </lineage>
</organism>
<evidence type="ECO:0000313" key="8">
    <source>
        <dbReference type="Proteomes" id="UP000306324"/>
    </source>
</evidence>
<dbReference type="NCBIfam" id="TIGR02771">
    <property type="entry name" value="TraF_Ti"/>
    <property type="match status" value="1"/>
</dbReference>